<gene>
    <name evidence="3" type="primary">cbf2</name>
    <name evidence="6" type="ORF">DW068_06640</name>
    <name evidence="5" type="ORF">DW972_12500</name>
    <name evidence="4" type="ORF">DXD91_15930</name>
    <name evidence="3" type="ORF">ERS852578_02325</name>
</gene>
<dbReference type="EMBL" id="CYYC01000032">
    <property type="protein sequence ID" value="CUN12207.1"/>
    <property type="molecule type" value="Genomic_DNA"/>
</dbReference>
<reference evidence="3 7" key="1">
    <citation type="submission" date="2015-09" db="EMBL/GenBank/DDBJ databases">
        <authorList>
            <consortium name="Pathogen Informatics"/>
        </authorList>
    </citation>
    <scope>NUCLEOTIDE SEQUENCE [LARGE SCALE GENOMIC DNA]</scope>
    <source>
        <strain evidence="3 7">2789STDY5834966</strain>
    </source>
</reference>
<dbReference type="EMBL" id="QSOE01000216">
    <property type="protein sequence ID" value="RGI74877.1"/>
    <property type="molecule type" value="Genomic_DNA"/>
</dbReference>
<dbReference type="AlphaFoldDB" id="A0A173UD79"/>
<dbReference type="Pfam" id="PF00639">
    <property type="entry name" value="Rotamase"/>
    <property type="match status" value="1"/>
</dbReference>
<dbReference type="PROSITE" id="PS50198">
    <property type="entry name" value="PPIC_PPIASE_2"/>
    <property type="match status" value="1"/>
</dbReference>
<dbReference type="RefSeq" id="WP_005348289.1">
    <property type="nucleotide sequence ID" value="NZ_CAKXER010000013.1"/>
</dbReference>
<evidence type="ECO:0000256" key="1">
    <source>
        <dbReference type="PROSITE-ProRule" id="PRU00278"/>
    </source>
</evidence>
<dbReference type="GeneID" id="75049576"/>
<dbReference type="InterPro" id="IPR027304">
    <property type="entry name" value="Trigger_fact/SurA_dom_sf"/>
</dbReference>
<dbReference type="PANTHER" id="PTHR47245:SF2">
    <property type="entry name" value="PEPTIDYL-PROLYL CIS-TRANS ISOMERASE HP_0175-RELATED"/>
    <property type="match status" value="1"/>
</dbReference>
<protein>
    <submittedName>
        <fullName evidence="4">Peptidylprolyl isomerase</fullName>
    </submittedName>
    <submittedName>
        <fullName evidence="3">Putative peptidyl-prolyl cis-trans isomerase Cbf2</fullName>
        <ecNumber evidence="3">5.2.1.8</ecNumber>
    </submittedName>
</protein>
<dbReference type="EC" id="5.2.1.8" evidence="3"/>
<dbReference type="InterPro" id="IPR046357">
    <property type="entry name" value="PPIase_dom_sf"/>
</dbReference>
<evidence type="ECO:0000313" key="7">
    <source>
        <dbReference type="Proteomes" id="UP000095390"/>
    </source>
</evidence>
<evidence type="ECO:0000313" key="10">
    <source>
        <dbReference type="Proteomes" id="UP000286561"/>
    </source>
</evidence>
<dbReference type="PROSITE" id="PS01096">
    <property type="entry name" value="PPIC_PPIASE_1"/>
    <property type="match status" value="1"/>
</dbReference>
<accession>A0A173UD79</accession>
<sequence length="248" mass="28245">MSEKIIAVSAGREITETEFNEFLSKLPEQQQAYVATEEGRKQALTQYANYFLFEKLGYDKKYDQDEAFLATMEAVKRELLGQYALTQEIKDIQATQEECEAYYNEHKAMFVKEAKATAKHILTATEEESKKVLEEIESGVKTFEDAAKEYSTCPSKAQGGSLGTFGRGQMVKEFDEAVFTAEVGKVIGPVKTDFGYHLIRVDELTGGEQSEFAEVYPQIMQQLTTEKQNKKYMAVRQEMIEKYGLEFK</sequence>
<dbReference type="InterPro" id="IPR050245">
    <property type="entry name" value="PrsA_foldase"/>
</dbReference>
<reference evidence="8 9" key="2">
    <citation type="submission" date="2018-08" db="EMBL/GenBank/DDBJ databases">
        <title>A genome reference for cultivated species of the human gut microbiota.</title>
        <authorList>
            <person name="Zou Y."/>
            <person name="Xue W."/>
            <person name="Luo G."/>
        </authorList>
    </citation>
    <scope>NUCLEOTIDE SEQUENCE [LARGE SCALE GENOMIC DNA]</scope>
    <source>
        <strain evidence="6 9">AF45-14BH</strain>
        <strain evidence="5 10">AM48-23BH</strain>
        <strain evidence="4 8">TM10-1AC</strain>
    </source>
</reference>
<dbReference type="PANTHER" id="PTHR47245">
    <property type="entry name" value="PEPTIDYLPROLYL ISOMERASE"/>
    <property type="match status" value="1"/>
</dbReference>
<keyword evidence="1" id="KW-0697">Rotamase</keyword>
<organism evidence="3 7">
    <name type="scientific">Anaerobutyricum hallii</name>
    <dbReference type="NCBI Taxonomy" id="39488"/>
    <lineage>
        <taxon>Bacteria</taxon>
        <taxon>Bacillati</taxon>
        <taxon>Bacillota</taxon>
        <taxon>Clostridia</taxon>
        <taxon>Lachnospirales</taxon>
        <taxon>Lachnospiraceae</taxon>
        <taxon>Anaerobutyricum</taxon>
    </lineage>
</organism>
<dbReference type="SUPFAM" id="SSF54534">
    <property type="entry name" value="FKBP-like"/>
    <property type="match status" value="1"/>
</dbReference>
<dbReference type="InterPro" id="IPR023058">
    <property type="entry name" value="PPIase_PpiC_CS"/>
</dbReference>
<evidence type="ECO:0000259" key="2">
    <source>
        <dbReference type="PROSITE" id="PS50198"/>
    </source>
</evidence>
<evidence type="ECO:0000313" key="5">
    <source>
        <dbReference type="EMBL" id="RGZ79399.1"/>
    </source>
</evidence>
<dbReference type="EMBL" id="QSEP01000108">
    <property type="protein sequence ID" value="RGZ79399.1"/>
    <property type="molecule type" value="Genomic_DNA"/>
</dbReference>
<dbReference type="Gene3D" id="3.10.50.40">
    <property type="match status" value="1"/>
</dbReference>
<keyword evidence="1 3" id="KW-0413">Isomerase</keyword>
<feature type="domain" description="PpiC" evidence="2">
    <location>
        <begin position="113"/>
        <end position="203"/>
    </location>
</feature>
<evidence type="ECO:0000313" key="6">
    <source>
        <dbReference type="EMBL" id="RHK39735.1"/>
    </source>
</evidence>
<dbReference type="GO" id="GO:0003755">
    <property type="term" value="F:peptidyl-prolyl cis-trans isomerase activity"/>
    <property type="evidence" value="ECO:0007669"/>
    <property type="project" value="UniProtKB-KW"/>
</dbReference>
<evidence type="ECO:0000313" key="9">
    <source>
        <dbReference type="Proteomes" id="UP000283497"/>
    </source>
</evidence>
<evidence type="ECO:0000313" key="4">
    <source>
        <dbReference type="EMBL" id="RGI74877.1"/>
    </source>
</evidence>
<dbReference type="EMBL" id="QRNJ01000021">
    <property type="protein sequence ID" value="RHK39735.1"/>
    <property type="molecule type" value="Genomic_DNA"/>
</dbReference>
<dbReference type="Proteomes" id="UP000095390">
    <property type="component" value="Unassembled WGS sequence"/>
</dbReference>
<dbReference type="Proteomes" id="UP000286561">
    <property type="component" value="Unassembled WGS sequence"/>
</dbReference>
<evidence type="ECO:0000313" key="8">
    <source>
        <dbReference type="Proteomes" id="UP000262524"/>
    </source>
</evidence>
<dbReference type="OrthoDB" id="14196at2"/>
<proteinExistence type="predicted"/>
<name>A0A173UD79_9FIRM</name>
<dbReference type="Proteomes" id="UP000283497">
    <property type="component" value="Unassembled WGS sequence"/>
</dbReference>
<dbReference type="Proteomes" id="UP000262524">
    <property type="component" value="Unassembled WGS sequence"/>
</dbReference>
<dbReference type="InterPro" id="IPR000297">
    <property type="entry name" value="PPIase_PpiC"/>
</dbReference>
<dbReference type="SUPFAM" id="SSF109998">
    <property type="entry name" value="Triger factor/SurA peptide-binding domain-like"/>
    <property type="match status" value="1"/>
</dbReference>
<evidence type="ECO:0000313" key="3">
    <source>
        <dbReference type="EMBL" id="CUN12207.1"/>
    </source>
</evidence>